<dbReference type="RefSeq" id="WP_051302164.1">
    <property type="nucleotide sequence ID" value="NZ_CAXXYC010000001.1"/>
</dbReference>
<comment type="subcellular location">
    <subcellularLocation>
        <location evidence="1">Membrane</location>
        <topology evidence="1">Multi-pass membrane protein</topology>
    </subcellularLocation>
</comment>
<feature type="transmembrane region" description="Helical" evidence="5">
    <location>
        <begin position="6"/>
        <end position="26"/>
    </location>
</feature>
<feature type="transmembrane region" description="Helical" evidence="5">
    <location>
        <begin position="74"/>
        <end position="94"/>
    </location>
</feature>
<evidence type="ECO:0000256" key="3">
    <source>
        <dbReference type="ARBA" id="ARBA00022989"/>
    </source>
</evidence>
<evidence type="ECO:0000259" key="6">
    <source>
        <dbReference type="Pfam" id="PF01699"/>
    </source>
</evidence>
<comment type="caution">
    <text evidence="7">The sequence shown here is derived from an EMBL/GenBank/DDBJ whole genome shotgun (WGS) entry which is preliminary data.</text>
</comment>
<feature type="domain" description="Sodium/calcium exchanger membrane region" evidence="6">
    <location>
        <begin position="174"/>
        <end position="315"/>
    </location>
</feature>
<gene>
    <name evidence="7" type="ORF">C0630_08125</name>
</gene>
<dbReference type="GO" id="GO:0006874">
    <property type="term" value="P:intracellular calcium ion homeostasis"/>
    <property type="evidence" value="ECO:0007669"/>
    <property type="project" value="TreeGrafter"/>
</dbReference>
<name>A0A2N6CXE1_9GAMM</name>
<feature type="transmembrane region" description="Helical" evidence="5">
    <location>
        <begin position="130"/>
        <end position="152"/>
    </location>
</feature>
<feature type="transmembrane region" description="Helical" evidence="5">
    <location>
        <begin position="303"/>
        <end position="321"/>
    </location>
</feature>
<protein>
    <submittedName>
        <fullName evidence="7">Calcium/sodium antiporter</fullName>
    </submittedName>
</protein>
<dbReference type="GO" id="GO:0008273">
    <property type="term" value="F:calcium, potassium:sodium antiporter activity"/>
    <property type="evidence" value="ECO:0007669"/>
    <property type="project" value="TreeGrafter"/>
</dbReference>
<feature type="transmembrane region" description="Helical" evidence="5">
    <location>
        <begin position="38"/>
        <end position="62"/>
    </location>
</feature>
<feature type="transmembrane region" description="Helical" evidence="5">
    <location>
        <begin position="173"/>
        <end position="196"/>
    </location>
</feature>
<dbReference type="GO" id="GO:0005262">
    <property type="term" value="F:calcium channel activity"/>
    <property type="evidence" value="ECO:0007669"/>
    <property type="project" value="TreeGrafter"/>
</dbReference>
<dbReference type="PANTHER" id="PTHR10846">
    <property type="entry name" value="SODIUM/POTASSIUM/CALCIUM EXCHANGER"/>
    <property type="match status" value="1"/>
</dbReference>
<evidence type="ECO:0000256" key="5">
    <source>
        <dbReference type="SAM" id="Phobius"/>
    </source>
</evidence>
<dbReference type="AlphaFoldDB" id="A0A2N6CXE1"/>
<evidence type="ECO:0000256" key="2">
    <source>
        <dbReference type="ARBA" id="ARBA00022692"/>
    </source>
</evidence>
<dbReference type="GO" id="GO:0005886">
    <property type="term" value="C:plasma membrane"/>
    <property type="evidence" value="ECO:0007669"/>
    <property type="project" value="TreeGrafter"/>
</dbReference>
<keyword evidence="4 5" id="KW-0472">Membrane</keyword>
<keyword evidence="2 5" id="KW-0812">Transmembrane</keyword>
<evidence type="ECO:0000256" key="1">
    <source>
        <dbReference type="ARBA" id="ARBA00004141"/>
    </source>
</evidence>
<evidence type="ECO:0000313" key="7">
    <source>
        <dbReference type="EMBL" id="PLX61970.1"/>
    </source>
</evidence>
<feature type="transmembrane region" description="Helical" evidence="5">
    <location>
        <begin position="208"/>
        <end position="231"/>
    </location>
</feature>
<accession>A0A2N6CXE1</accession>
<reference evidence="7 8" key="1">
    <citation type="submission" date="2017-11" db="EMBL/GenBank/DDBJ databases">
        <title>Genome-resolved metagenomics identifies genetic mobility, metabolic interactions, and unexpected diversity in perchlorate-reducing communities.</title>
        <authorList>
            <person name="Barnum T.P."/>
            <person name="Figueroa I.A."/>
            <person name="Carlstrom C.I."/>
            <person name="Lucas L.N."/>
            <person name="Engelbrektson A.L."/>
            <person name="Coates J.D."/>
        </authorList>
    </citation>
    <scope>NUCLEOTIDE SEQUENCE [LARGE SCALE GENOMIC DNA]</scope>
    <source>
        <strain evidence="7">BM301</strain>
    </source>
</reference>
<dbReference type="STRING" id="1111735.GCA_000428045_04267"/>
<dbReference type="Gene3D" id="1.20.1420.30">
    <property type="entry name" value="NCX, central ion-binding region"/>
    <property type="match status" value="1"/>
</dbReference>
<dbReference type="Pfam" id="PF01699">
    <property type="entry name" value="Na_Ca_ex"/>
    <property type="match status" value="2"/>
</dbReference>
<dbReference type="EMBL" id="PKUN01000009">
    <property type="protein sequence ID" value="PLX61970.1"/>
    <property type="molecule type" value="Genomic_DNA"/>
</dbReference>
<evidence type="ECO:0000313" key="8">
    <source>
        <dbReference type="Proteomes" id="UP000235015"/>
    </source>
</evidence>
<dbReference type="InterPro" id="IPR004481">
    <property type="entry name" value="K/Na/Ca-exchanger"/>
</dbReference>
<keyword evidence="3 5" id="KW-1133">Transmembrane helix</keyword>
<dbReference type="Proteomes" id="UP000235015">
    <property type="component" value="Unassembled WGS sequence"/>
</dbReference>
<feature type="domain" description="Sodium/calcium exchanger membrane region" evidence="6">
    <location>
        <begin position="5"/>
        <end position="143"/>
    </location>
</feature>
<evidence type="ECO:0000256" key="4">
    <source>
        <dbReference type="ARBA" id="ARBA00023136"/>
    </source>
</evidence>
<sequence>MLLDIVAIIAGITLLVWGADRFVIGASGIASNLGLPPMIIGLTIVGFGTSAPEILVSGMAAVQGNTGLAIGNSLGSNIANIGLILGITALIAPLNVQSDTLRREYPILLAVCLGTLLLMLDGTLGRIDGMVLLVGLVAMLFAMVRIGMRSLASDPITAEILDELPEAMTTARAVVNFSLGLALLLFSSRILVWGAVNIATAYGVSDLIIGLTIVALGTSLPELAASIASALKNEHDIAIGNVIGSNMYNLLAVLAVPGLIAPGPFDPLVLTRDMPMMIGLTLALFIISYGFGGTGRINRIEGFLLVLAFLAYQGVLFMHTGSVKAAEPAAYQQTVEQQAT</sequence>
<dbReference type="InterPro" id="IPR004837">
    <property type="entry name" value="NaCa_Exmemb"/>
</dbReference>
<feature type="transmembrane region" description="Helical" evidence="5">
    <location>
        <begin position="274"/>
        <end position="291"/>
    </location>
</feature>
<dbReference type="NCBIfam" id="TIGR00367">
    <property type="entry name" value="calcium/sodium antiporter"/>
    <property type="match status" value="1"/>
</dbReference>
<organism evidence="7 8">
    <name type="scientific">Sedimenticola selenatireducens</name>
    <dbReference type="NCBI Taxonomy" id="191960"/>
    <lineage>
        <taxon>Bacteria</taxon>
        <taxon>Pseudomonadati</taxon>
        <taxon>Pseudomonadota</taxon>
        <taxon>Gammaproteobacteria</taxon>
        <taxon>Chromatiales</taxon>
        <taxon>Sedimenticolaceae</taxon>
        <taxon>Sedimenticola</taxon>
    </lineage>
</organism>
<proteinExistence type="predicted"/>
<dbReference type="PANTHER" id="PTHR10846:SF8">
    <property type="entry name" value="INNER MEMBRANE PROTEIN YRBG"/>
    <property type="match status" value="1"/>
</dbReference>
<feature type="transmembrane region" description="Helical" evidence="5">
    <location>
        <begin position="243"/>
        <end position="262"/>
    </location>
</feature>
<dbReference type="InterPro" id="IPR044880">
    <property type="entry name" value="NCX_ion-bd_dom_sf"/>
</dbReference>